<dbReference type="InterPro" id="IPR003018">
    <property type="entry name" value="GAF"/>
</dbReference>
<comment type="caution">
    <text evidence="4">The sequence shown here is derived from an EMBL/GenBank/DDBJ whole genome shotgun (WGS) entry which is preliminary data.</text>
</comment>
<feature type="domain" description="GAF" evidence="3">
    <location>
        <begin position="275"/>
        <end position="415"/>
    </location>
</feature>
<proteinExistence type="predicted"/>
<reference evidence="4 5" key="1">
    <citation type="journal article" date="2019" name="Genome Biol. Evol.">
        <title>Day and night: Metabolic profiles and evolutionary relationships of six axenic non-marine cyanobacteria.</title>
        <authorList>
            <person name="Will S.E."/>
            <person name="Henke P."/>
            <person name="Boedeker C."/>
            <person name="Huang S."/>
            <person name="Brinkmann H."/>
            <person name="Rohde M."/>
            <person name="Jarek M."/>
            <person name="Friedl T."/>
            <person name="Seufert S."/>
            <person name="Schumacher M."/>
            <person name="Overmann J."/>
            <person name="Neumann-Schaal M."/>
            <person name="Petersen J."/>
        </authorList>
    </citation>
    <scope>NUCLEOTIDE SEQUENCE [LARGE SCALE GENOMIC DNA]</scope>
    <source>
        <strain evidence="4 5">PCC 6912</strain>
    </source>
</reference>
<dbReference type="Gene3D" id="2.160.10.10">
    <property type="entry name" value="Hexapeptide repeat proteins"/>
    <property type="match status" value="1"/>
</dbReference>
<sequence length="415" mass="45855">MNHHNPKKSFSWFPHKESVVQLLVGSFPLKVGIFLRSLLYRHIFAQFGNSVTIQTNAEFIHAFAIALGDKVRIYRDVRLDCGAPDSKILIGNDTWLERGVDIKALGGSVEIDESTYIGPYICMAGPGKIKIGKNCLIASHSAMYANCHNFTDSTVRIQFQGISYRGIVIEDDCWIGSGVRILDGVTIGQGSVIGAGAVVTKDIPPYSVAVGVPAQVKYSRKNTKVSSPTPNQQNIHLGANTSSTLGTNLIAIERSLQRNHHYFQNQNDTALAEFFLEKILYIILEYVRGLMSVDTSTVLLQTQDQQELAVIATIGLEEEKSENIHIPVGKGFAGQIAANCTHMNINDLSEVEVISPVLRNKGIRSILGVPMIVKKRAIGVLHIGTFHPRHFTEKETEMLQIFANHIAYHFFTEIS</sequence>
<dbReference type="PROSITE" id="PS00101">
    <property type="entry name" value="HEXAPEP_TRANSFERASES"/>
    <property type="match status" value="1"/>
</dbReference>
<dbReference type="PANTHER" id="PTHR23416">
    <property type="entry name" value="SIALIC ACID SYNTHASE-RELATED"/>
    <property type="match status" value="1"/>
</dbReference>
<dbReference type="SUPFAM" id="SSF55781">
    <property type="entry name" value="GAF domain-like"/>
    <property type="match status" value="1"/>
</dbReference>
<dbReference type="CDD" id="cd04647">
    <property type="entry name" value="LbH_MAT_like"/>
    <property type="match status" value="1"/>
</dbReference>
<dbReference type="OrthoDB" id="9815592at2"/>
<dbReference type="EMBL" id="RSCJ01000002">
    <property type="protein sequence ID" value="RUR86001.1"/>
    <property type="molecule type" value="Genomic_DNA"/>
</dbReference>
<dbReference type="Gene3D" id="3.30.450.40">
    <property type="match status" value="1"/>
</dbReference>
<dbReference type="STRING" id="211165.GCA_000317285_05882"/>
<organism evidence="4 5">
    <name type="scientific">Chlorogloeopsis fritschii PCC 6912</name>
    <dbReference type="NCBI Taxonomy" id="211165"/>
    <lineage>
        <taxon>Bacteria</taxon>
        <taxon>Bacillati</taxon>
        <taxon>Cyanobacteriota</taxon>
        <taxon>Cyanophyceae</taxon>
        <taxon>Nostocales</taxon>
        <taxon>Chlorogloeopsidaceae</taxon>
        <taxon>Chlorogloeopsis</taxon>
    </lineage>
</organism>
<dbReference type="GO" id="GO:0043886">
    <property type="term" value="F:structural constituent of carboxysome shell"/>
    <property type="evidence" value="ECO:0007669"/>
    <property type="project" value="UniProtKB-ARBA"/>
</dbReference>
<keyword evidence="5" id="KW-1185">Reference proteome</keyword>
<evidence type="ECO:0000313" key="5">
    <source>
        <dbReference type="Proteomes" id="UP000268857"/>
    </source>
</evidence>
<dbReference type="SMART" id="SM00065">
    <property type="entry name" value="GAF"/>
    <property type="match status" value="1"/>
</dbReference>
<keyword evidence="1" id="KW-0808">Transferase</keyword>
<evidence type="ECO:0000256" key="1">
    <source>
        <dbReference type="ARBA" id="ARBA00022679"/>
    </source>
</evidence>
<evidence type="ECO:0000256" key="2">
    <source>
        <dbReference type="ARBA" id="ARBA00022737"/>
    </source>
</evidence>
<evidence type="ECO:0000259" key="3">
    <source>
        <dbReference type="SMART" id="SM00065"/>
    </source>
</evidence>
<dbReference type="InterPro" id="IPR029016">
    <property type="entry name" value="GAF-like_dom_sf"/>
</dbReference>
<dbReference type="InterPro" id="IPR011004">
    <property type="entry name" value="Trimer_LpxA-like_sf"/>
</dbReference>
<dbReference type="InterPro" id="IPR051159">
    <property type="entry name" value="Hexapeptide_acetyltransf"/>
</dbReference>
<accession>A0A433NQ92</accession>
<dbReference type="GO" id="GO:0016740">
    <property type="term" value="F:transferase activity"/>
    <property type="evidence" value="ECO:0007669"/>
    <property type="project" value="UniProtKB-KW"/>
</dbReference>
<dbReference type="GO" id="GO:0031470">
    <property type="term" value="C:carboxysome"/>
    <property type="evidence" value="ECO:0007669"/>
    <property type="project" value="UniProtKB-ARBA"/>
</dbReference>
<dbReference type="SUPFAM" id="SSF51161">
    <property type="entry name" value="Trimeric LpxA-like enzymes"/>
    <property type="match status" value="2"/>
</dbReference>
<dbReference type="AlphaFoldDB" id="A0A433NQ92"/>
<dbReference type="Proteomes" id="UP000268857">
    <property type="component" value="Unassembled WGS sequence"/>
</dbReference>
<gene>
    <name evidence="4" type="ORF">PCC6912_08260</name>
</gene>
<dbReference type="Pfam" id="PF01590">
    <property type="entry name" value="GAF"/>
    <property type="match status" value="1"/>
</dbReference>
<dbReference type="InterPro" id="IPR018357">
    <property type="entry name" value="Hexapep_transf_CS"/>
</dbReference>
<protein>
    <recommendedName>
        <fullName evidence="3">GAF domain-containing protein</fullName>
    </recommendedName>
</protein>
<keyword evidence="2" id="KW-0677">Repeat</keyword>
<dbReference type="PANTHER" id="PTHR23416:SF78">
    <property type="entry name" value="LIPOPOLYSACCHARIDE BIOSYNTHESIS O-ACETYL TRANSFERASE WBBJ-RELATED"/>
    <property type="match status" value="1"/>
</dbReference>
<name>A0A433NQ92_CHLFR</name>
<dbReference type="InterPro" id="IPR001451">
    <property type="entry name" value="Hexapep"/>
</dbReference>
<evidence type="ECO:0000313" key="4">
    <source>
        <dbReference type="EMBL" id="RUR86001.1"/>
    </source>
</evidence>
<dbReference type="Pfam" id="PF00132">
    <property type="entry name" value="Hexapep"/>
    <property type="match status" value="1"/>
</dbReference>